<proteinExistence type="predicted"/>
<dbReference type="Proteomes" id="UP000544052">
    <property type="component" value="Unassembled WGS sequence"/>
</dbReference>
<dbReference type="InterPro" id="IPR005877">
    <property type="entry name" value="YSIRK_signal_dom"/>
</dbReference>
<organism evidence="5 6">
    <name type="scientific">Limosilactobacillus fastidiosus</name>
    <dbReference type="NCBI Taxonomy" id="2759855"/>
    <lineage>
        <taxon>Bacteria</taxon>
        <taxon>Bacillati</taxon>
        <taxon>Bacillota</taxon>
        <taxon>Bacilli</taxon>
        <taxon>Lactobacillales</taxon>
        <taxon>Lactobacillaceae</taxon>
        <taxon>Limosilactobacillus</taxon>
    </lineage>
</organism>
<evidence type="ECO:0000256" key="1">
    <source>
        <dbReference type="ARBA" id="ARBA00022729"/>
    </source>
</evidence>
<sequence length="121" mass="12524">MFSKNNLYELMRKQEAKKQRFTIKKLTVGVASVLIGFTFMGVSASASDNAPAPTSSQVTKPVDVNTLATSYKSDPVTPASQGGSAVAPAPTSSQVTKPVDVNTPATSYKSDPVTPASQGGS</sequence>
<evidence type="ECO:0000313" key="6">
    <source>
        <dbReference type="Proteomes" id="UP000518255"/>
    </source>
</evidence>
<evidence type="ECO:0000256" key="2">
    <source>
        <dbReference type="SAM" id="MobiDB-lite"/>
    </source>
</evidence>
<feature type="compositionally biased region" description="Polar residues" evidence="2">
    <location>
        <begin position="69"/>
        <end position="83"/>
    </location>
</feature>
<comment type="caution">
    <text evidence="5">The sequence shown here is derived from an EMBL/GenBank/DDBJ whole genome shotgun (WGS) entry which is preliminary data.</text>
</comment>
<dbReference type="EMBL" id="JACIUY010000062">
    <property type="protein sequence ID" value="MBB1086559.1"/>
    <property type="molecule type" value="Genomic_DNA"/>
</dbReference>
<keyword evidence="1" id="KW-0732">Signal</keyword>
<gene>
    <name evidence="5" type="ORF">H5R63_07195</name>
    <name evidence="4" type="ORF">H5R64_02660</name>
</gene>
<feature type="non-terminal residue" evidence="5">
    <location>
        <position position="121"/>
    </location>
</feature>
<reference evidence="6 7" key="1">
    <citation type="submission" date="2020-07" db="EMBL/GenBank/DDBJ databases">
        <title>Description of Limosilactobacillus balticus sp. nov., Limosilactobacillus agrestis sp. nov., Limosilactobacillus albertensis sp. nov., Limosilactobacillus rudii sp. nov., Limosilactobacillus fastidiosus sp. nov., five novel Limosilactobacillus species isolated from the vertebrate gastrointestinal tract, and proposal of 6 subspecies of Limosilactobacillus reuteri adapted to the gastrointestinal tract of specific vertebrate hosts.</title>
        <authorList>
            <person name="Li F."/>
            <person name="Cheng C."/>
            <person name="Zheng J."/>
            <person name="Quevedo R.M."/>
            <person name="Li J."/>
            <person name="Roos S."/>
            <person name="Gaenzle M.G."/>
            <person name="Walter J."/>
        </authorList>
    </citation>
    <scope>NUCLEOTIDE SEQUENCE [LARGE SCALE GENOMIC DNA]</scope>
    <source>
        <strain evidence="5 6">WF-MA3-C</strain>
        <strain evidence="4 7">WF-MO7-1</strain>
    </source>
</reference>
<evidence type="ECO:0000313" key="7">
    <source>
        <dbReference type="Proteomes" id="UP000544052"/>
    </source>
</evidence>
<evidence type="ECO:0000313" key="5">
    <source>
        <dbReference type="EMBL" id="MBB1086559.1"/>
    </source>
</evidence>
<protein>
    <submittedName>
        <fullName evidence="5">YSIRK-type signal peptide-containing protein</fullName>
    </submittedName>
</protein>
<accession>A0A7W3U092</accession>
<dbReference type="EMBL" id="JACIUZ010000025">
    <property type="protein sequence ID" value="MBB1062706.1"/>
    <property type="molecule type" value="Genomic_DNA"/>
</dbReference>
<dbReference type="Proteomes" id="UP000518255">
    <property type="component" value="Unassembled WGS sequence"/>
</dbReference>
<feature type="domain" description="YSIRK Gram-positive signal peptide" evidence="3">
    <location>
        <begin position="17"/>
        <end position="41"/>
    </location>
</feature>
<dbReference type="RefSeq" id="WP_182581426.1">
    <property type="nucleotide sequence ID" value="NZ_JACIUY010000062.1"/>
</dbReference>
<evidence type="ECO:0000259" key="3">
    <source>
        <dbReference type="Pfam" id="PF04650"/>
    </source>
</evidence>
<dbReference type="AlphaFoldDB" id="A0A7W3U092"/>
<evidence type="ECO:0000313" key="4">
    <source>
        <dbReference type="EMBL" id="MBB1062706.1"/>
    </source>
</evidence>
<dbReference type="Pfam" id="PF04650">
    <property type="entry name" value="YSIRK_signal"/>
    <property type="match status" value="1"/>
</dbReference>
<feature type="region of interest" description="Disordered" evidence="2">
    <location>
        <begin position="69"/>
        <end position="121"/>
    </location>
</feature>
<keyword evidence="7" id="KW-1185">Reference proteome</keyword>
<name>A0A7W3U092_9LACO</name>
<dbReference type="NCBIfam" id="TIGR01168">
    <property type="entry name" value="YSIRK_signal"/>
    <property type="match status" value="1"/>
</dbReference>
<feature type="compositionally biased region" description="Polar residues" evidence="2">
    <location>
        <begin position="103"/>
        <end position="121"/>
    </location>
</feature>